<dbReference type="PANTHER" id="PTHR32309:SF13">
    <property type="entry name" value="FERRIC ENTEROBACTIN TRANSPORT PROTEIN FEPE"/>
    <property type="match status" value="1"/>
</dbReference>
<keyword evidence="6" id="KW-0067">ATP-binding</keyword>
<reference evidence="10" key="1">
    <citation type="journal article" date="2014" name="Int. J. Syst. Evol. Microbiol.">
        <title>Complete genome sequence of Corynebacterium casei LMG S-19264T (=DSM 44701T), isolated from a smear-ripened cheese.</title>
        <authorList>
            <consortium name="US DOE Joint Genome Institute (JGI-PGF)"/>
            <person name="Walter F."/>
            <person name="Albersmeier A."/>
            <person name="Kalinowski J."/>
            <person name="Ruckert C."/>
        </authorList>
    </citation>
    <scope>NUCLEOTIDE SEQUENCE</scope>
    <source>
        <strain evidence="10">CGMCC 1.12777</strain>
    </source>
</reference>
<evidence type="ECO:0000256" key="3">
    <source>
        <dbReference type="ARBA" id="ARBA00022679"/>
    </source>
</evidence>
<evidence type="ECO:0000259" key="9">
    <source>
        <dbReference type="Pfam" id="PF13614"/>
    </source>
</evidence>
<keyword evidence="11" id="KW-1185">Reference proteome</keyword>
<evidence type="ECO:0000313" key="10">
    <source>
        <dbReference type="EMBL" id="GGH81705.1"/>
    </source>
</evidence>
<keyword evidence="7" id="KW-0829">Tyrosine-protein kinase</keyword>
<dbReference type="GO" id="GO:0005886">
    <property type="term" value="C:plasma membrane"/>
    <property type="evidence" value="ECO:0007669"/>
    <property type="project" value="TreeGrafter"/>
</dbReference>
<dbReference type="Proteomes" id="UP000656813">
    <property type="component" value="Unassembled WGS sequence"/>
</dbReference>
<accession>A0A8J3EMR2</accession>
<organism evidence="10 11">
    <name type="scientific">Pullulanibacillus pueri</name>
    <dbReference type="NCBI Taxonomy" id="1437324"/>
    <lineage>
        <taxon>Bacteria</taxon>
        <taxon>Bacillati</taxon>
        <taxon>Bacillota</taxon>
        <taxon>Bacilli</taxon>
        <taxon>Bacillales</taxon>
        <taxon>Sporolactobacillaceae</taxon>
        <taxon>Pullulanibacillus</taxon>
    </lineage>
</organism>
<name>A0A8J3EMR2_9BACL</name>
<dbReference type="GO" id="GO:0004715">
    <property type="term" value="F:non-membrane spanning protein tyrosine kinase activity"/>
    <property type="evidence" value="ECO:0007669"/>
    <property type="project" value="UniProtKB-EC"/>
</dbReference>
<evidence type="ECO:0000256" key="1">
    <source>
        <dbReference type="ARBA" id="ARBA00007316"/>
    </source>
</evidence>
<dbReference type="RefSeq" id="WP_188497258.1">
    <property type="nucleotide sequence ID" value="NZ_BMFV01000013.1"/>
</dbReference>
<evidence type="ECO:0000313" key="11">
    <source>
        <dbReference type="Proteomes" id="UP000656813"/>
    </source>
</evidence>
<keyword evidence="4" id="KW-0547">Nucleotide-binding</keyword>
<protein>
    <recommendedName>
        <fullName evidence="2">non-specific protein-tyrosine kinase</fullName>
        <ecNumber evidence="2">2.7.10.2</ecNumber>
    </recommendedName>
</protein>
<comment type="similarity">
    <text evidence="1">Belongs to the CpsD/CapB family.</text>
</comment>
<evidence type="ECO:0000256" key="2">
    <source>
        <dbReference type="ARBA" id="ARBA00011903"/>
    </source>
</evidence>
<dbReference type="InterPro" id="IPR027417">
    <property type="entry name" value="P-loop_NTPase"/>
</dbReference>
<dbReference type="PANTHER" id="PTHR32309">
    <property type="entry name" value="TYROSINE-PROTEIN KINASE"/>
    <property type="match status" value="1"/>
</dbReference>
<dbReference type="InterPro" id="IPR005702">
    <property type="entry name" value="Wzc-like_C"/>
</dbReference>
<comment type="caution">
    <text evidence="10">The sequence shown here is derived from an EMBL/GenBank/DDBJ whole genome shotgun (WGS) entry which is preliminary data.</text>
</comment>
<evidence type="ECO:0000256" key="6">
    <source>
        <dbReference type="ARBA" id="ARBA00022840"/>
    </source>
</evidence>
<dbReference type="EMBL" id="BMFV01000013">
    <property type="protein sequence ID" value="GGH81705.1"/>
    <property type="molecule type" value="Genomic_DNA"/>
</dbReference>
<reference evidence="10" key="2">
    <citation type="submission" date="2020-09" db="EMBL/GenBank/DDBJ databases">
        <authorList>
            <person name="Sun Q."/>
            <person name="Zhou Y."/>
        </authorList>
    </citation>
    <scope>NUCLEOTIDE SEQUENCE</scope>
    <source>
        <strain evidence="10">CGMCC 1.12777</strain>
    </source>
</reference>
<dbReference type="Gene3D" id="3.40.50.300">
    <property type="entry name" value="P-loop containing nucleotide triphosphate hydrolases"/>
    <property type="match status" value="1"/>
</dbReference>
<dbReference type="InterPro" id="IPR050445">
    <property type="entry name" value="Bact_polysacc_biosynth/exp"/>
</dbReference>
<dbReference type="EC" id="2.7.10.2" evidence="2"/>
<dbReference type="Pfam" id="PF13614">
    <property type="entry name" value="AAA_31"/>
    <property type="match status" value="1"/>
</dbReference>
<keyword evidence="3" id="KW-0808">Transferase</keyword>
<evidence type="ECO:0000256" key="5">
    <source>
        <dbReference type="ARBA" id="ARBA00022777"/>
    </source>
</evidence>
<keyword evidence="5 10" id="KW-0418">Kinase</keyword>
<dbReference type="GO" id="GO:0005524">
    <property type="term" value="F:ATP binding"/>
    <property type="evidence" value="ECO:0007669"/>
    <property type="project" value="UniProtKB-KW"/>
</dbReference>
<dbReference type="AlphaFoldDB" id="A0A8J3EMR2"/>
<sequence length="221" mass="24823">MRLYNERVWKAFKRKSLVSYYYQGSKISEQYRKIYAKIKFSSSDHLNHIIVVTSPDYKEGKTTTTVNLGTSIAQLGEKVLIVDADIRKPTLHRLFNLNNDIGLTNILQDQKSLDDVIKKTVIDTLDIVTSGPLPTNVPALLNAPSMNALMRRLTNDYDIVLFDTPPLLEVTDPTIIANEGAGVILVVKNGKTSNEKIIESKRLLDLSRVRLIGSILNNKRA</sequence>
<feature type="domain" description="AAA" evidence="9">
    <location>
        <begin position="60"/>
        <end position="178"/>
    </location>
</feature>
<dbReference type="InterPro" id="IPR025669">
    <property type="entry name" value="AAA_dom"/>
</dbReference>
<dbReference type="CDD" id="cd05387">
    <property type="entry name" value="BY-kinase"/>
    <property type="match status" value="1"/>
</dbReference>
<comment type="catalytic activity">
    <reaction evidence="8">
        <text>L-tyrosyl-[protein] + ATP = O-phospho-L-tyrosyl-[protein] + ADP + H(+)</text>
        <dbReference type="Rhea" id="RHEA:10596"/>
        <dbReference type="Rhea" id="RHEA-COMP:10136"/>
        <dbReference type="Rhea" id="RHEA-COMP:20101"/>
        <dbReference type="ChEBI" id="CHEBI:15378"/>
        <dbReference type="ChEBI" id="CHEBI:30616"/>
        <dbReference type="ChEBI" id="CHEBI:46858"/>
        <dbReference type="ChEBI" id="CHEBI:61978"/>
        <dbReference type="ChEBI" id="CHEBI:456216"/>
        <dbReference type="EC" id="2.7.10.2"/>
    </reaction>
</comment>
<gene>
    <name evidence="10" type="ORF">GCM10007096_20000</name>
</gene>
<proteinExistence type="inferred from homology"/>
<dbReference type="NCBIfam" id="TIGR01007">
    <property type="entry name" value="eps_fam"/>
    <property type="match status" value="1"/>
</dbReference>
<evidence type="ECO:0000256" key="7">
    <source>
        <dbReference type="ARBA" id="ARBA00023137"/>
    </source>
</evidence>
<dbReference type="SUPFAM" id="SSF52540">
    <property type="entry name" value="P-loop containing nucleoside triphosphate hydrolases"/>
    <property type="match status" value="1"/>
</dbReference>
<evidence type="ECO:0000256" key="4">
    <source>
        <dbReference type="ARBA" id="ARBA00022741"/>
    </source>
</evidence>
<evidence type="ECO:0000256" key="8">
    <source>
        <dbReference type="ARBA" id="ARBA00051245"/>
    </source>
</evidence>